<dbReference type="SUPFAM" id="SSF55729">
    <property type="entry name" value="Acyl-CoA N-acyltransferases (Nat)"/>
    <property type="match status" value="1"/>
</dbReference>
<dbReference type="EMBL" id="PYLS01000009">
    <property type="protein sequence ID" value="PST81664.1"/>
    <property type="molecule type" value="Genomic_DNA"/>
</dbReference>
<sequence>MSMPGSPVSLSASLISVLCSSFADNQSVRAAMGDGAGKTQRLQALMEYALHMTQLTGRTYADATQQACALVTLSGQTVLFLQRARLDLAFIRQVCGWKGLLPLLYRNRKIASARLQVPHHYLWFLGVRPECQNQGRGTWLLQQILADASASATEVLLETSLPANLPFYERSGFQVYREIDVGYRLFFPRSGQ</sequence>
<dbReference type="GO" id="GO:0016747">
    <property type="term" value="F:acyltransferase activity, transferring groups other than amino-acyl groups"/>
    <property type="evidence" value="ECO:0007669"/>
    <property type="project" value="InterPro"/>
</dbReference>
<dbReference type="InterPro" id="IPR016181">
    <property type="entry name" value="Acyl_CoA_acyltransferase"/>
</dbReference>
<name>A0A2T3HGU1_9SPHI</name>
<dbReference type="CDD" id="cd04301">
    <property type="entry name" value="NAT_SF"/>
    <property type="match status" value="1"/>
</dbReference>
<accession>A0A2T3HGU1</accession>
<evidence type="ECO:0000259" key="1">
    <source>
        <dbReference type="PROSITE" id="PS51186"/>
    </source>
</evidence>
<dbReference type="PANTHER" id="PTHR42791:SF1">
    <property type="entry name" value="N-ACETYLTRANSFERASE DOMAIN-CONTAINING PROTEIN"/>
    <property type="match status" value="1"/>
</dbReference>
<dbReference type="OrthoDB" id="1452841at2"/>
<evidence type="ECO:0000313" key="3">
    <source>
        <dbReference type="Proteomes" id="UP000240912"/>
    </source>
</evidence>
<gene>
    <name evidence="2" type="ORF">C7T94_18800</name>
</gene>
<dbReference type="PROSITE" id="PS51186">
    <property type="entry name" value="GNAT"/>
    <property type="match status" value="1"/>
</dbReference>
<proteinExistence type="predicted"/>
<protein>
    <recommendedName>
        <fullName evidence="1">N-acetyltransferase domain-containing protein</fullName>
    </recommendedName>
</protein>
<dbReference type="AlphaFoldDB" id="A0A2T3HGU1"/>
<dbReference type="InterPro" id="IPR052523">
    <property type="entry name" value="Trichothecene_AcTrans"/>
</dbReference>
<dbReference type="InterPro" id="IPR000182">
    <property type="entry name" value="GNAT_dom"/>
</dbReference>
<organism evidence="2 3">
    <name type="scientific">Pedobacter yulinensis</name>
    <dbReference type="NCBI Taxonomy" id="2126353"/>
    <lineage>
        <taxon>Bacteria</taxon>
        <taxon>Pseudomonadati</taxon>
        <taxon>Bacteroidota</taxon>
        <taxon>Sphingobacteriia</taxon>
        <taxon>Sphingobacteriales</taxon>
        <taxon>Sphingobacteriaceae</taxon>
        <taxon>Pedobacter</taxon>
    </lineage>
</organism>
<keyword evidence="3" id="KW-1185">Reference proteome</keyword>
<feature type="domain" description="N-acetyltransferase" evidence="1">
    <location>
        <begin position="55"/>
        <end position="188"/>
    </location>
</feature>
<dbReference type="Pfam" id="PF13508">
    <property type="entry name" value="Acetyltransf_7"/>
    <property type="match status" value="1"/>
</dbReference>
<dbReference type="Proteomes" id="UP000240912">
    <property type="component" value="Unassembled WGS sequence"/>
</dbReference>
<evidence type="ECO:0000313" key="2">
    <source>
        <dbReference type="EMBL" id="PST81664.1"/>
    </source>
</evidence>
<reference evidence="2 3" key="1">
    <citation type="submission" date="2018-03" db="EMBL/GenBank/DDBJ databases">
        <authorList>
            <person name="Keele B.F."/>
        </authorList>
    </citation>
    <scope>NUCLEOTIDE SEQUENCE [LARGE SCALE GENOMIC DNA]</scope>
    <source>
        <strain evidence="2 3">YL28-9</strain>
    </source>
</reference>
<dbReference type="Gene3D" id="3.40.630.30">
    <property type="match status" value="1"/>
</dbReference>
<comment type="caution">
    <text evidence="2">The sequence shown here is derived from an EMBL/GenBank/DDBJ whole genome shotgun (WGS) entry which is preliminary data.</text>
</comment>
<dbReference type="PANTHER" id="PTHR42791">
    <property type="entry name" value="GNAT FAMILY ACETYLTRANSFERASE"/>
    <property type="match status" value="1"/>
</dbReference>